<dbReference type="Gene3D" id="2.60.40.10">
    <property type="entry name" value="Immunoglobulins"/>
    <property type="match status" value="1"/>
</dbReference>
<comment type="caution">
    <text evidence="2">The sequence shown here is derived from an EMBL/GenBank/DDBJ whole genome shotgun (WGS) entry which is preliminary data.</text>
</comment>
<keyword evidence="1" id="KW-0732">Signal</keyword>
<dbReference type="Gene3D" id="2.60.40.1220">
    <property type="match status" value="1"/>
</dbReference>
<evidence type="ECO:0000313" key="3">
    <source>
        <dbReference type="Proteomes" id="UP000052008"/>
    </source>
</evidence>
<evidence type="ECO:0000313" key="2">
    <source>
        <dbReference type="EMBL" id="KPJ52761.1"/>
    </source>
</evidence>
<proteinExistence type="predicted"/>
<name>A0A0S7WS40_UNCT6</name>
<evidence type="ECO:0008006" key="4">
    <source>
        <dbReference type="Google" id="ProtNLM"/>
    </source>
</evidence>
<gene>
    <name evidence="2" type="ORF">AMJ39_07020</name>
</gene>
<dbReference type="Proteomes" id="UP000052008">
    <property type="component" value="Unassembled WGS sequence"/>
</dbReference>
<dbReference type="SUPFAM" id="SSF52833">
    <property type="entry name" value="Thioredoxin-like"/>
    <property type="match status" value="1"/>
</dbReference>
<accession>A0A0S7WS40</accession>
<dbReference type="PROSITE" id="PS51257">
    <property type="entry name" value="PROKAR_LIPOPROTEIN"/>
    <property type="match status" value="1"/>
</dbReference>
<protein>
    <recommendedName>
        <fullName evidence="4">SbsA Ig-like domain-containing protein</fullName>
    </recommendedName>
</protein>
<organism evidence="2 3">
    <name type="scientific">candidate division TA06 bacterium DG_24</name>
    <dbReference type="NCBI Taxonomy" id="1703770"/>
    <lineage>
        <taxon>Bacteria</taxon>
        <taxon>Bacteria division TA06</taxon>
    </lineage>
</organism>
<dbReference type="EMBL" id="LIZS01000043">
    <property type="protein sequence ID" value="KPJ52761.1"/>
    <property type="molecule type" value="Genomic_DNA"/>
</dbReference>
<sequence length="357" mass="38300">MSHWRINAFAVLSVLLALALISAMGCHKKRTPEEPGVGDLTVVSVVSTDDEHVRITFSEMVDETSAEEVGNYSIVVAGTPDPLLILGADLGDDDIRVVLSTEGQSHIDYLISIQGVEDLDGDAMSDTSLVFHGSASLRVPRTVLLEEFGSVFCQACPNSNAAIDLLVHEYTRDDLVVLQYHTGDQMTTAETTARTAWYGATGQLPTVMIDGTIRFIGAVSPDAAYNAYRDSILVELSETTPLSIDVSGSVGGSSGTVTVQLIATDSILVDSLRLHVVVFEDSVRNTIPIGDSLHWFVVRDMIPDDEGEPITIQKGDTSEIVRVFSVDGEWDATKLGAVAFLQDPAGNEVLQAGGTRF</sequence>
<dbReference type="InterPro" id="IPR014755">
    <property type="entry name" value="Cu-Rt/internalin_Ig-like"/>
</dbReference>
<reference evidence="2 3" key="1">
    <citation type="journal article" date="2015" name="Microbiome">
        <title>Genomic resolution of linkages in carbon, nitrogen, and sulfur cycling among widespread estuary sediment bacteria.</title>
        <authorList>
            <person name="Baker B.J."/>
            <person name="Lazar C.S."/>
            <person name="Teske A.P."/>
            <person name="Dick G.J."/>
        </authorList>
    </citation>
    <scope>NUCLEOTIDE SEQUENCE [LARGE SCALE GENOMIC DNA]</scope>
    <source>
        <strain evidence="2">DG_24</strain>
    </source>
</reference>
<dbReference type="STRING" id="1703770.AMJ39_07020"/>
<evidence type="ECO:0000256" key="1">
    <source>
        <dbReference type="ARBA" id="ARBA00022729"/>
    </source>
</evidence>
<dbReference type="InterPro" id="IPR013783">
    <property type="entry name" value="Ig-like_fold"/>
</dbReference>
<dbReference type="InterPro" id="IPR036249">
    <property type="entry name" value="Thioredoxin-like_sf"/>
</dbReference>
<dbReference type="AlphaFoldDB" id="A0A0S7WS40"/>